<dbReference type="Proteomes" id="UP000267606">
    <property type="component" value="Unassembled WGS sequence"/>
</dbReference>
<dbReference type="AlphaFoldDB" id="A0A183HSW8"/>
<dbReference type="EMBL" id="UZAJ01014268">
    <property type="protein sequence ID" value="VDO69742.1"/>
    <property type="molecule type" value="Genomic_DNA"/>
</dbReference>
<evidence type="ECO:0000313" key="1">
    <source>
        <dbReference type="EMBL" id="VDO69742.1"/>
    </source>
</evidence>
<keyword evidence="2" id="KW-1185">Reference proteome</keyword>
<reference evidence="1 2" key="2">
    <citation type="submission" date="2018-11" db="EMBL/GenBank/DDBJ databases">
        <authorList>
            <consortium name="Pathogen Informatics"/>
        </authorList>
    </citation>
    <scope>NUCLEOTIDE SEQUENCE [LARGE SCALE GENOMIC DNA]</scope>
</reference>
<dbReference type="STRING" id="387005.A0A183HSW8"/>
<name>A0A183HSW8_9BILA</name>
<dbReference type="WBParaSite" id="OFLC_0001058001-mRNA-1">
    <property type="protein sequence ID" value="OFLC_0001058001-mRNA-1"/>
    <property type="gene ID" value="OFLC_0001058001"/>
</dbReference>
<accession>A0A183HSW8</accession>
<evidence type="ECO:0000313" key="3">
    <source>
        <dbReference type="WBParaSite" id="OFLC_0001058001-mRNA-1"/>
    </source>
</evidence>
<protein>
    <submittedName>
        <fullName evidence="1 3">Uncharacterized protein</fullName>
    </submittedName>
</protein>
<sequence>MYGLVTKDWKRRTMNDTLGELLNLFEDDEQFQAQKSENIIHDEDSKEIKKMENKQKKEMLDLHMSNANGADKKRRYKIKKTDINDRLINDK</sequence>
<gene>
    <name evidence="1" type="ORF">OFLC_LOCUS10582</name>
</gene>
<reference evidence="3" key="1">
    <citation type="submission" date="2016-06" db="UniProtKB">
        <authorList>
            <consortium name="WormBaseParasite"/>
        </authorList>
    </citation>
    <scope>IDENTIFICATION</scope>
</reference>
<evidence type="ECO:0000313" key="2">
    <source>
        <dbReference type="Proteomes" id="UP000267606"/>
    </source>
</evidence>
<organism evidence="3">
    <name type="scientific">Onchocerca flexuosa</name>
    <dbReference type="NCBI Taxonomy" id="387005"/>
    <lineage>
        <taxon>Eukaryota</taxon>
        <taxon>Metazoa</taxon>
        <taxon>Ecdysozoa</taxon>
        <taxon>Nematoda</taxon>
        <taxon>Chromadorea</taxon>
        <taxon>Rhabditida</taxon>
        <taxon>Spirurina</taxon>
        <taxon>Spiruromorpha</taxon>
        <taxon>Filarioidea</taxon>
        <taxon>Onchocercidae</taxon>
        <taxon>Onchocerca</taxon>
    </lineage>
</organism>
<proteinExistence type="predicted"/>